<reference evidence="2" key="1">
    <citation type="submission" date="2018-05" db="EMBL/GenBank/DDBJ databases">
        <authorList>
            <person name="Lanie J.A."/>
            <person name="Ng W.-L."/>
            <person name="Kazmierczak K.M."/>
            <person name="Andrzejewski T.M."/>
            <person name="Davidsen T.M."/>
            <person name="Wayne K.J."/>
            <person name="Tettelin H."/>
            <person name="Glass J.I."/>
            <person name="Rusch D."/>
            <person name="Podicherti R."/>
            <person name="Tsui H.-C.T."/>
            <person name="Winkler M.E."/>
        </authorList>
    </citation>
    <scope>NUCLEOTIDE SEQUENCE</scope>
</reference>
<dbReference type="EMBL" id="UINC01090226">
    <property type="protein sequence ID" value="SVC41979.1"/>
    <property type="molecule type" value="Genomic_DNA"/>
</dbReference>
<keyword evidence="1" id="KW-0472">Membrane</keyword>
<organism evidence="2">
    <name type="scientific">marine metagenome</name>
    <dbReference type="NCBI Taxonomy" id="408172"/>
    <lineage>
        <taxon>unclassified sequences</taxon>
        <taxon>metagenomes</taxon>
        <taxon>ecological metagenomes</taxon>
    </lineage>
</organism>
<protein>
    <submittedName>
        <fullName evidence="2">Uncharacterized protein</fullName>
    </submittedName>
</protein>
<dbReference type="AlphaFoldDB" id="A0A382LZ04"/>
<sequence length="215" mass="23434">MAENSRPGRLAPTLTLLVILSGTLLVCPTAGASNQETTTELNTVSVITGGEFSIIPAEIAEIWFSLTDSDENVVWEGPAGEQEILLSGTYTLRATVRTDASDSIMFPVKDIEFNTGDYSIVELQVTVWAIEGGTIVVTGFLVLSALRMVRRTFGRLSRTRPTSTTSGLMHIDPTDDMLAEQDPKSDADLVDVLEEHIESFSHGLHTQGAFLPWHR</sequence>
<evidence type="ECO:0000313" key="2">
    <source>
        <dbReference type="EMBL" id="SVC41979.1"/>
    </source>
</evidence>
<keyword evidence="1" id="KW-0812">Transmembrane</keyword>
<feature type="transmembrane region" description="Helical" evidence="1">
    <location>
        <begin position="125"/>
        <end position="146"/>
    </location>
</feature>
<keyword evidence="1" id="KW-1133">Transmembrane helix</keyword>
<accession>A0A382LZ04</accession>
<evidence type="ECO:0000256" key="1">
    <source>
        <dbReference type="SAM" id="Phobius"/>
    </source>
</evidence>
<gene>
    <name evidence="2" type="ORF">METZ01_LOCUS294833</name>
</gene>
<name>A0A382LZ04_9ZZZZ</name>
<proteinExistence type="predicted"/>
<feature type="non-terminal residue" evidence="2">
    <location>
        <position position="215"/>
    </location>
</feature>